<evidence type="ECO:0000256" key="4">
    <source>
        <dbReference type="SAM" id="MobiDB-lite"/>
    </source>
</evidence>
<dbReference type="Gene3D" id="2.130.10.30">
    <property type="entry name" value="Regulator of chromosome condensation 1/beta-lactamase-inhibitor protein II"/>
    <property type="match status" value="2"/>
</dbReference>
<dbReference type="PROSITE" id="PS50012">
    <property type="entry name" value="RCC1_3"/>
    <property type="match status" value="4"/>
</dbReference>
<evidence type="ECO:0000256" key="3">
    <source>
        <dbReference type="PROSITE-ProRule" id="PRU00235"/>
    </source>
</evidence>
<dbReference type="EMBL" id="MUNK01000170">
    <property type="protein sequence ID" value="OTA27903.1"/>
    <property type="molecule type" value="Genomic_DNA"/>
</dbReference>
<name>A0A1Z5T033_HORWE</name>
<keyword evidence="2" id="KW-0677">Repeat</keyword>
<dbReference type="PANTHER" id="PTHR45982">
    <property type="entry name" value="REGULATOR OF CHROMOSOME CONDENSATION"/>
    <property type="match status" value="1"/>
</dbReference>
<dbReference type="PANTHER" id="PTHR45982:SF1">
    <property type="entry name" value="REGULATOR OF CHROMOSOME CONDENSATION"/>
    <property type="match status" value="1"/>
</dbReference>
<feature type="domain" description="RCC1-like" evidence="5">
    <location>
        <begin position="2"/>
        <end position="348"/>
    </location>
</feature>
<evidence type="ECO:0000256" key="1">
    <source>
        <dbReference type="ARBA" id="ARBA00022658"/>
    </source>
</evidence>
<feature type="repeat" description="RCC1" evidence="3">
    <location>
        <begin position="115"/>
        <end position="169"/>
    </location>
</feature>
<dbReference type="PROSITE" id="PS00626">
    <property type="entry name" value="RCC1_2"/>
    <property type="match status" value="1"/>
</dbReference>
<accession>A0A1Z5T033</accession>
<dbReference type="InterPro" id="IPR000408">
    <property type="entry name" value="Reg_chr_condens"/>
</dbReference>
<evidence type="ECO:0000259" key="5">
    <source>
        <dbReference type="Pfam" id="PF25390"/>
    </source>
</evidence>
<dbReference type="OrthoDB" id="5370059at2759"/>
<organism evidence="6 7">
    <name type="scientific">Hortaea werneckii EXF-2000</name>
    <dbReference type="NCBI Taxonomy" id="1157616"/>
    <lineage>
        <taxon>Eukaryota</taxon>
        <taxon>Fungi</taxon>
        <taxon>Dikarya</taxon>
        <taxon>Ascomycota</taxon>
        <taxon>Pezizomycotina</taxon>
        <taxon>Dothideomycetes</taxon>
        <taxon>Dothideomycetidae</taxon>
        <taxon>Mycosphaerellales</taxon>
        <taxon>Teratosphaeriaceae</taxon>
        <taxon>Hortaea</taxon>
    </lineage>
</organism>
<evidence type="ECO:0000256" key="2">
    <source>
        <dbReference type="ARBA" id="ARBA00022737"/>
    </source>
</evidence>
<protein>
    <recommendedName>
        <fullName evidence="5">RCC1-like domain-containing protein</fullName>
    </recommendedName>
</protein>
<evidence type="ECO:0000313" key="6">
    <source>
        <dbReference type="EMBL" id="OTA27903.1"/>
    </source>
</evidence>
<dbReference type="FunCoup" id="A0A1Z5T033">
    <property type="interactions" value="179"/>
</dbReference>
<evidence type="ECO:0000313" key="7">
    <source>
        <dbReference type="Proteomes" id="UP000194280"/>
    </source>
</evidence>
<dbReference type="InterPro" id="IPR058923">
    <property type="entry name" value="RCC1-like_dom"/>
</dbReference>
<dbReference type="SUPFAM" id="SSF50985">
    <property type="entry name" value="RCC1/BLIP-II"/>
    <property type="match status" value="1"/>
</dbReference>
<comment type="caution">
    <text evidence="6">The sequence shown here is derived from an EMBL/GenBank/DDBJ whole genome shotgun (WGS) entry which is preliminary data.</text>
</comment>
<dbReference type="AlphaFoldDB" id="A0A1Z5T033"/>
<dbReference type="InParanoid" id="A0A1Z5T033"/>
<feature type="repeat" description="RCC1" evidence="3">
    <location>
        <begin position="170"/>
        <end position="219"/>
    </location>
</feature>
<feature type="region of interest" description="Disordered" evidence="4">
    <location>
        <begin position="1"/>
        <end position="35"/>
    </location>
</feature>
<dbReference type="STRING" id="1157616.A0A1Z5T033"/>
<dbReference type="InterPro" id="IPR009091">
    <property type="entry name" value="RCC1/BLIP-II"/>
</dbReference>
<sequence length="357" mass="37357">MLYAFGSNGSGQLGVGHEDDLSRPSPSTLDTSESRSRIKQVAAGGNHTVFLNTDGKVAVTGTDERGQCNFTNGVNTRQLKFETASYTSEQGGTRSASIAHVTATWNASILCTSDGQILVVGEGLNGELGLGHQVSQLSDAHCIPDFPPTGRSVVQLAACMAHVVAVLDDGTIYGWGKGNKGQLGEPAEDVWVPRKIQGIPFAVSKAVCGKDFTCLASAEGELSILGLKTRDRFNLLGSKPVAVPDWKDIAASWGSVFILMNDGKLISFGRNDHGQLAPSDLPSLTALAAGSEHCLAIADAGDVLAWGWGEHGNCGEPTDHRGDVNGRWNVVGMQAQKASAMFAGCATSFVLAGDDQT</sequence>
<reference evidence="6 7" key="1">
    <citation type="submission" date="2017-01" db="EMBL/GenBank/DDBJ databases">
        <title>The recent genome duplication of the halophilic yeast Hortaea werneckii: insights from long-read sequencing.</title>
        <authorList>
            <person name="Sinha S."/>
            <person name="Flibotte S."/>
            <person name="Neira M."/>
            <person name="Lenassi M."/>
            <person name="Gostincar C."/>
            <person name="Stajich J.E."/>
            <person name="Nislow C.E."/>
        </authorList>
    </citation>
    <scope>NUCLEOTIDE SEQUENCE [LARGE SCALE GENOMIC DNA]</scope>
    <source>
        <strain evidence="6 7">EXF-2000</strain>
    </source>
</reference>
<dbReference type="Pfam" id="PF25390">
    <property type="entry name" value="WD40_RLD"/>
    <property type="match status" value="1"/>
</dbReference>
<gene>
    <name evidence="6" type="ORF">BTJ68_12043</name>
</gene>
<dbReference type="VEuPathDB" id="FungiDB:BTJ68_12043"/>
<dbReference type="Proteomes" id="UP000194280">
    <property type="component" value="Unassembled WGS sequence"/>
</dbReference>
<feature type="repeat" description="RCC1" evidence="3">
    <location>
        <begin position="1"/>
        <end position="54"/>
    </location>
</feature>
<proteinExistence type="predicted"/>
<dbReference type="InterPro" id="IPR051553">
    <property type="entry name" value="Ran_GTPase-activating"/>
</dbReference>
<keyword evidence="7" id="KW-1185">Reference proteome</keyword>
<keyword evidence="1" id="KW-0344">Guanine-nucleotide releasing factor</keyword>
<feature type="repeat" description="RCC1" evidence="3">
    <location>
        <begin position="263"/>
        <end position="300"/>
    </location>
</feature>
<dbReference type="PRINTS" id="PR00633">
    <property type="entry name" value="RCCNDNSATION"/>
</dbReference>